<evidence type="ECO:0000256" key="2">
    <source>
        <dbReference type="ARBA" id="ARBA00009677"/>
    </source>
</evidence>
<keyword evidence="9" id="KW-1185">Reference proteome</keyword>
<dbReference type="PANTHER" id="PTHR30435">
    <property type="entry name" value="FLAGELLAR PROTEIN"/>
    <property type="match status" value="1"/>
</dbReference>
<dbReference type="InterPro" id="IPR001444">
    <property type="entry name" value="Flag_bb_rod_N"/>
</dbReference>
<evidence type="ECO:0000256" key="1">
    <source>
        <dbReference type="ARBA" id="ARBA00004117"/>
    </source>
</evidence>
<dbReference type="Proteomes" id="UP000587760">
    <property type="component" value="Unassembled WGS sequence"/>
</dbReference>
<dbReference type="NCBIfam" id="TIGR01396">
    <property type="entry name" value="FlgB"/>
    <property type="match status" value="1"/>
</dbReference>
<evidence type="ECO:0000313" key="8">
    <source>
        <dbReference type="EMBL" id="MBB6481964.1"/>
    </source>
</evidence>
<organism evidence="8 9">
    <name type="scientific">Spirochaeta isovalerica</name>
    <dbReference type="NCBI Taxonomy" id="150"/>
    <lineage>
        <taxon>Bacteria</taxon>
        <taxon>Pseudomonadati</taxon>
        <taxon>Spirochaetota</taxon>
        <taxon>Spirochaetia</taxon>
        <taxon>Spirochaetales</taxon>
        <taxon>Spirochaetaceae</taxon>
        <taxon>Spirochaeta</taxon>
    </lineage>
</organism>
<comment type="function">
    <text evidence="5 6">Structural component of flagellum, the bacterial motility apparatus. Part of the rod structure of flagellar basal body.</text>
</comment>
<comment type="caution">
    <text evidence="8">The sequence shown here is derived from an EMBL/GenBank/DDBJ whole genome shotgun (WGS) entry which is preliminary data.</text>
</comment>
<dbReference type="PANTHER" id="PTHR30435:SF12">
    <property type="entry name" value="FLAGELLAR BASAL BODY ROD PROTEIN FLGB"/>
    <property type="match status" value="1"/>
</dbReference>
<proteinExistence type="inferred from homology"/>
<dbReference type="PROSITE" id="PS00588">
    <property type="entry name" value="FLAGELLA_BB_ROD"/>
    <property type="match status" value="1"/>
</dbReference>
<evidence type="ECO:0000313" key="9">
    <source>
        <dbReference type="Proteomes" id="UP000587760"/>
    </source>
</evidence>
<dbReference type="AlphaFoldDB" id="A0A841R9F6"/>
<keyword evidence="4 6" id="KW-0975">Bacterial flagellum</keyword>
<gene>
    <name evidence="8" type="ORF">HNR50_003645</name>
</gene>
<evidence type="ECO:0000256" key="4">
    <source>
        <dbReference type="ARBA" id="ARBA00023143"/>
    </source>
</evidence>
<comment type="similarity">
    <text evidence="2 6">Belongs to the flagella basal body rod proteins family.</text>
</comment>
<dbReference type="InterPro" id="IPR006300">
    <property type="entry name" value="FlgB"/>
</dbReference>
<evidence type="ECO:0000256" key="5">
    <source>
        <dbReference type="ARBA" id="ARBA00024934"/>
    </source>
</evidence>
<comment type="subunit">
    <text evidence="6">The basal body constitutes a major portion of the flagellar organelle and consists of a number of rings mounted on a central rod.</text>
</comment>
<dbReference type="GO" id="GO:0030694">
    <property type="term" value="C:bacterial-type flagellum basal body, rod"/>
    <property type="evidence" value="ECO:0007669"/>
    <property type="project" value="InterPro"/>
</dbReference>
<evidence type="ECO:0000256" key="3">
    <source>
        <dbReference type="ARBA" id="ARBA00014376"/>
    </source>
</evidence>
<dbReference type="GO" id="GO:0071978">
    <property type="term" value="P:bacterial-type flagellum-dependent swarming motility"/>
    <property type="evidence" value="ECO:0007669"/>
    <property type="project" value="TreeGrafter"/>
</dbReference>
<dbReference type="InterPro" id="IPR019776">
    <property type="entry name" value="Flagellar_basal_body_rod_CS"/>
</dbReference>
<sequence>MFTNNSFGKTVDILQRTMDVSLVRREVIANNIANAETPNFKRTDVNFEASLARALASEKEPQGLEAKMSSTRHIPFNRPVDYKSVQPRFVLDYLTQSNNNGNNVDIETETMAATENQMMYELMTSALSSQFSRINMVLR</sequence>
<dbReference type="PIRSF" id="PIRSF002889">
    <property type="entry name" value="Rod_FlgB"/>
    <property type="match status" value="1"/>
</dbReference>
<comment type="subcellular location">
    <subcellularLocation>
        <location evidence="1 6">Bacterial flagellum basal body</location>
    </subcellularLocation>
</comment>
<protein>
    <recommendedName>
        <fullName evidence="3 6">Flagellar basal body rod protein FlgB</fullName>
    </recommendedName>
</protein>
<reference evidence="8 9" key="1">
    <citation type="submission" date="2020-08" db="EMBL/GenBank/DDBJ databases">
        <title>Genomic Encyclopedia of Type Strains, Phase IV (KMG-IV): sequencing the most valuable type-strain genomes for metagenomic binning, comparative biology and taxonomic classification.</title>
        <authorList>
            <person name="Goeker M."/>
        </authorList>
    </citation>
    <scope>NUCLEOTIDE SEQUENCE [LARGE SCALE GENOMIC DNA]</scope>
    <source>
        <strain evidence="8 9">DSM 2461</strain>
    </source>
</reference>
<dbReference type="RefSeq" id="WP_184748195.1">
    <property type="nucleotide sequence ID" value="NZ_JACHGJ010000008.1"/>
</dbReference>
<evidence type="ECO:0000256" key="6">
    <source>
        <dbReference type="PIRNR" id="PIRNR002889"/>
    </source>
</evidence>
<name>A0A841R9F6_9SPIO</name>
<feature type="domain" description="Flagellar basal body rod protein N-terminal" evidence="7">
    <location>
        <begin position="25"/>
        <end position="41"/>
    </location>
</feature>
<accession>A0A841R9F6</accession>
<keyword evidence="8" id="KW-0966">Cell projection</keyword>
<dbReference type="EMBL" id="JACHGJ010000008">
    <property type="protein sequence ID" value="MBB6481964.1"/>
    <property type="molecule type" value="Genomic_DNA"/>
</dbReference>
<evidence type="ECO:0000259" key="7">
    <source>
        <dbReference type="Pfam" id="PF00460"/>
    </source>
</evidence>
<dbReference type="Pfam" id="PF00460">
    <property type="entry name" value="Flg_bb_rod"/>
    <property type="match status" value="1"/>
</dbReference>
<keyword evidence="8" id="KW-0969">Cilium</keyword>
<keyword evidence="8" id="KW-0282">Flagellum</keyword>